<evidence type="ECO:0000313" key="6">
    <source>
        <dbReference type="Proteomes" id="UP000327013"/>
    </source>
</evidence>
<protein>
    <recommendedName>
        <fullName evidence="4">Xylanolytic transcriptional activator regulatory domain-containing protein</fullName>
    </recommendedName>
</protein>
<feature type="region of interest" description="Disordered" evidence="3">
    <location>
        <begin position="326"/>
        <end position="346"/>
    </location>
</feature>
<evidence type="ECO:0000256" key="1">
    <source>
        <dbReference type="ARBA" id="ARBA00004123"/>
    </source>
</evidence>
<feature type="region of interest" description="Disordered" evidence="3">
    <location>
        <begin position="221"/>
        <end position="240"/>
    </location>
</feature>
<name>A0A5N6L4U2_9ROSI</name>
<feature type="region of interest" description="Disordered" evidence="3">
    <location>
        <begin position="726"/>
        <end position="756"/>
    </location>
</feature>
<dbReference type="InterPro" id="IPR007219">
    <property type="entry name" value="XnlR_reg_dom"/>
</dbReference>
<feature type="region of interest" description="Disordered" evidence="3">
    <location>
        <begin position="997"/>
        <end position="1021"/>
    </location>
</feature>
<dbReference type="Proteomes" id="UP000327013">
    <property type="component" value="Unassembled WGS sequence"/>
</dbReference>
<keyword evidence="6" id="KW-1185">Reference proteome</keyword>
<gene>
    <name evidence="5" type="ORF">FH972_026723</name>
</gene>
<evidence type="ECO:0000313" key="5">
    <source>
        <dbReference type="EMBL" id="KAB8801902.1"/>
    </source>
</evidence>
<evidence type="ECO:0000256" key="2">
    <source>
        <dbReference type="ARBA" id="ARBA00023242"/>
    </source>
</evidence>
<evidence type="ECO:0000256" key="3">
    <source>
        <dbReference type="SAM" id="MobiDB-lite"/>
    </source>
</evidence>
<proteinExistence type="predicted"/>
<comment type="subcellular location">
    <subcellularLocation>
        <location evidence="1">Nucleus</location>
    </subcellularLocation>
</comment>
<keyword evidence="2" id="KW-0539">Nucleus</keyword>
<feature type="compositionally biased region" description="Polar residues" evidence="3">
    <location>
        <begin position="1007"/>
        <end position="1021"/>
    </location>
</feature>
<sequence length="1075" mass="119838">MNKEQREYTRQCAIYQEPSPLPPPPYEEVVGAWQAPPHPGSDRYWQGNPLPTHRQHIVQASSSPFLPIVIPQITKSFGSAFASPFVRAYAPSLEDLSSAQFPGSGHLSRRIDATTFLAFLDGLNEAFIGSPAFQALNLVGTGMSFAPLLTVKAVGGGLSLAAGLGSAAMSYSRTLLYVRNANETLFRPAGLKLTIKSTRDMMAIVGVDGDRLQLPPLDEMHIDDPNFSPHVSDETSPDDPRMRRLRALGNKVARLTFNVPAPTAPDHWLKKMGDWQAQRAGKKQNEKLLEARGEAAKHHNGAVRKAEEKIAKVQHDMDKVEQKAHREMERNGHKHSGREAEKIERERRREMEKLEKDMNKAVREGEKEIAKEQGKGKGKAEKKEQAVAQKIRWIVITRDDGLRMEDEDEGEDHLDVPGWRESGDPRLRVLMGEQPSVGGGMAVFQSSSAGGQHPPGRHHHLFHIAKLEKKTFVAHRAYHRQRCDRGQPCDTCVRRGQSFSCTYAPNNVSAEARSRVGPARGAPSVRPQDRIAHLETLVNSMIAQSKGTKPDVSEQPVEVLHNFGRISLENSEVGYVESSHWTAILEGIASLRDHFDDITDFSDSTASPTDHSNPLPTSSLLGWSEPATREEIIAAVPPRPVADRLVAFFFNTMKMAPDSEAEHWLLYGVVIRAALRMGYHRDPSQSPRITPFQAEMRRRVWVLLTMLDVGQASQFGLPRMIKRSHCDTQEPRNLEDEDFDEDTVELPPSRPDNEPSHTRYLTIKTRLMSAFGEISDLTASVETPEYSEIMKQNKVLQDAWAAVPQCLLMKPMTQSVVDTPGLIIQRLALTLVFHKCQLVLHRRFLLPARTDSRYTYSRTTCIEAALQVLHYQQMMDQESQPGGRLYYDRLRFSALLKTDFFLANSILCLDLDRDLATHPATEPTAYSDTGGRDRLIQALRNSYTVWSKASHTSKEASKAAKVLRVVLGKAQRMGASSHVGGLSILTQFSAPDFGTFETKPSDMEASVPNSDLSGGPSSTSKFMPLPDLGGPLPPTLQPSDDFDMGLWDGSDGMLLTDDLLDMHTQWQDIFDFEGM</sequence>
<dbReference type="AlphaFoldDB" id="A0A5N6L4U2"/>
<dbReference type="EMBL" id="VIBQ01000107">
    <property type="protein sequence ID" value="KAB8801902.1"/>
    <property type="molecule type" value="Genomic_DNA"/>
</dbReference>
<dbReference type="CDD" id="cd12148">
    <property type="entry name" value="fungal_TF_MHR"/>
    <property type="match status" value="1"/>
</dbReference>
<dbReference type="PANTHER" id="PTHR31001">
    <property type="entry name" value="UNCHARACTERIZED TRANSCRIPTIONAL REGULATORY PROTEIN"/>
    <property type="match status" value="1"/>
</dbReference>
<dbReference type="GO" id="GO:0003677">
    <property type="term" value="F:DNA binding"/>
    <property type="evidence" value="ECO:0007669"/>
    <property type="project" value="InterPro"/>
</dbReference>
<dbReference type="GO" id="GO:0005634">
    <property type="term" value="C:nucleus"/>
    <property type="evidence" value="ECO:0007669"/>
    <property type="project" value="UniProtKB-SubCell"/>
</dbReference>
<dbReference type="InterPro" id="IPR050613">
    <property type="entry name" value="Sec_Metabolite_Reg"/>
</dbReference>
<accession>A0A5N6L4U2</accession>
<dbReference type="PANTHER" id="PTHR31001:SF49">
    <property type="entry name" value="ZN(II)2CYS6 TRANSCRIPTION FACTOR (EUROFUNG)"/>
    <property type="match status" value="1"/>
</dbReference>
<evidence type="ECO:0000259" key="4">
    <source>
        <dbReference type="SMART" id="SM00906"/>
    </source>
</evidence>
<dbReference type="Pfam" id="PF04082">
    <property type="entry name" value="Fungal_trans"/>
    <property type="match status" value="1"/>
</dbReference>
<feature type="domain" description="Xylanolytic transcriptional activator regulatory" evidence="4">
    <location>
        <begin position="663"/>
        <end position="737"/>
    </location>
</feature>
<comment type="caution">
    <text evidence="5">The sequence shown here is derived from an EMBL/GenBank/DDBJ whole genome shotgun (WGS) entry which is preliminary data.</text>
</comment>
<feature type="region of interest" description="Disordered" evidence="3">
    <location>
        <begin position="602"/>
        <end position="621"/>
    </location>
</feature>
<feature type="compositionally biased region" description="Acidic residues" evidence="3">
    <location>
        <begin position="735"/>
        <end position="744"/>
    </location>
</feature>
<organism evidence="5 6">
    <name type="scientific">Carpinus fangiana</name>
    <dbReference type="NCBI Taxonomy" id="176857"/>
    <lineage>
        <taxon>Eukaryota</taxon>
        <taxon>Viridiplantae</taxon>
        <taxon>Streptophyta</taxon>
        <taxon>Embryophyta</taxon>
        <taxon>Tracheophyta</taxon>
        <taxon>Spermatophyta</taxon>
        <taxon>Magnoliopsida</taxon>
        <taxon>eudicotyledons</taxon>
        <taxon>Gunneridae</taxon>
        <taxon>Pentapetalae</taxon>
        <taxon>rosids</taxon>
        <taxon>fabids</taxon>
        <taxon>Fagales</taxon>
        <taxon>Betulaceae</taxon>
        <taxon>Carpinus</taxon>
    </lineage>
</organism>
<dbReference type="GO" id="GO:0006351">
    <property type="term" value="P:DNA-templated transcription"/>
    <property type="evidence" value="ECO:0007669"/>
    <property type="project" value="InterPro"/>
</dbReference>
<dbReference type="OrthoDB" id="4934715at2759"/>
<dbReference type="SMART" id="SM00906">
    <property type="entry name" value="Fungal_trans"/>
    <property type="match status" value="1"/>
</dbReference>
<feature type="region of interest" description="Disordered" evidence="3">
    <location>
        <begin position="1"/>
        <end position="26"/>
    </location>
</feature>
<dbReference type="GO" id="GO:0008270">
    <property type="term" value="F:zinc ion binding"/>
    <property type="evidence" value="ECO:0007669"/>
    <property type="project" value="InterPro"/>
</dbReference>
<reference evidence="5 6" key="1">
    <citation type="submission" date="2019-06" db="EMBL/GenBank/DDBJ databases">
        <title>A chromosomal-level reference genome of Carpinus fangiana (Coryloideae, Betulaceae).</title>
        <authorList>
            <person name="Yang X."/>
            <person name="Wang Z."/>
            <person name="Zhang L."/>
            <person name="Hao G."/>
            <person name="Liu J."/>
            <person name="Yang Y."/>
        </authorList>
    </citation>
    <scope>NUCLEOTIDE SEQUENCE [LARGE SCALE GENOMIC DNA]</scope>
    <source>
        <strain evidence="5">Cfa_2016G</strain>
        <tissue evidence="5">Leaf</tissue>
    </source>
</reference>